<dbReference type="Gene3D" id="1.10.10.10">
    <property type="entry name" value="Winged helix-like DNA-binding domain superfamily/Winged helix DNA-binding domain"/>
    <property type="match status" value="1"/>
</dbReference>
<evidence type="ECO:0000259" key="4">
    <source>
        <dbReference type="PROSITE" id="PS51118"/>
    </source>
</evidence>
<evidence type="ECO:0000313" key="5">
    <source>
        <dbReference type="EMBL" id="NKW09699.1"/>
    </source>
</evidence>
<proteinExistence type="predicted"/>
<dbReference type="InterPro" id="IPR036388">
    <property type="entry name" value="WH-like_DNA-bd_sf"/>
</dbReference>
<dbReference type="EMBL" id="JAAXZB010000001">
    <property type="protein sequence ID" value="NKW09699.1"/>
    <property type="molecule type" value="Genomic_DNA"/>
</dbReference>
<comment type="caution">
    <text evidence="5">The sequence shown here is derived from an EMBL/GenBank/DDBJ whole genome shotgun (WGS) entry which is preliminary data.</text>
</comment>
<dbReference type="Proteomes" id="UP000558475">
    <property type="component" value="Unassembled WGS sequence"/>
</dbReference>
<gene>
    <name evidence="5" type="ORF">HGG76_09110</name>
</gene>
<feature type="domain" description="HTH hxlR-type" evidence="4">
    <location>
        <begin position="25"/>
        <end position="123"/>
    </location>
</feature>
<dbReference type="PANTHER" id="PTHR33204:SF18">
    <property type="entry name" value="TRANSCRIPTIONAL REGULATORY PROTEIN"/>
    <property type="match status" value="1"/>
</dbReference>
<dbReference type="Gene3D" id="3.30.1050.10">
    <property type="entry name" value="SCP2 sterol-binding domain"/>
    <property type="match status" value="1"/>
</dbReference>
<dbReference type="InterPro" id="IPR002577">
    <property type="entry name" value="HTH_HxlR"/>
</dbReference>
<dbReference type="AlphaFoldDB" id="A0A7X6FS65"/>
<dbReference type="GO" id="GO:0003677">
    <property type="term" value="F:DNA binding"/>
    <property type="evidence" value="ECO:0007669"/>
    <property type="project" value="UniProtKB-KW"/>
</dbReference>
<dbReference type="InterPro" id="IPR036390">
    <property type="entry name" value="WH_DNA-bd_sf"/>
</dbReference>
<protein>
    <submittedName>
        <fullName evidence="5">Helix-turn-helix transcriptional regulator</fullName>
    </submittedName>
</protein>
<evidence type="ECO:0000256" key="1">
    <source>
        <dbReference type="ARBA" id="ARBA00023015"/>
    </source>
</evidence>
<organism evidence="5 6">
    <name type="scientific">Brucella tritici</name>
    <dbReference type="NCBI Taxonomy" id="94626"/>
    <lineage>
        <taxon>Bacteria</taxon>
        <taxon>Pseudomonadati</taxon>
        <taxon>Pseudomonadota</taxon>
        <taxon>Alphaproteobacteria</taxon>
        <taxon>Hyphomicrobiales</taxon>
        <taxon>Brucellaceae</taxon>
        <taxon>Brucella/Ochrobactrum group</taxon>
        <taxon>Brucella</taxon>
    </lineage>
</organism>
<sequence length="236" mass="26159">MSNHEVRKITKPEKPAAKRSYDDACAAAHALDLIGERWSLLVMRELMFGPKRFSDLRADLPGVSANVLTQRLEGLEEAGILRKTKLPPPASVQVYELTEWGYESEPILQTLGRWAARSPKHDPNLPISTASFLLSLRTMMDHDRSLGMRAVIGLRLDGEDFTAQLEDDGIHIERGTAQEYDLHFESSPRMLAAAIYGGQPISALESANVLKVIGDRALAEKFVTLFPLPDKAPLSE</sequence>
<reference evidence="5 6" key="1">
    <citation type="submission" date="2020-04" db="EMBL/GenBank/DDBJ databases">
        <title>Whole genome sequencing of clinical and environmental type strains of Ochrobactrum.</title>
        <authorList>
            <person name="Dharne M."/>
        </authorList>
    </citation>
    <scope>NUCLEOTIDE SEQUENCE [LARGE SCALE GENOMIC DNA]</scope>
    <source>
        <strain evidence="5 6">DSM 13340</strain>
    </source>
</reference>
<keyword evidence="1" id="KW-0805">Transcription regulation</keyword>
<keyword evidence="3" id="KW-0804">Transcription</keyword>
<accession>A0A7X6FS65</accession>
<keyword evidence="2" id="KW-0238">DNA-binding</keyword>
<name>A0A7X6FS65_9HYPH</name>
<dbReference type="PROSITE" id="PS51118">
    <property type="entry name" value="HTH_HXLR"/>
    <property type="match status" value="1"/>
</dbReference>
<dbReference type="PANTHER" id="PTHR33204">
    <property type="entry name" value="TRANSCRIPTIONAL REGULATOR, MARR FAMILY"/>
    <property type="match status" value="1"/>
</dbReference>
<evidence type="ECO:0000256" key="3">
    <source>
        <dbReference type="ARBA" id="ARBA00023163"/>
    </source>
</evidence>
<dbReference type="SUPFAM" id="SSF46785">
    <property type="entry name" value="Winged helix' DNA-binding domain"/>
    <property type="match status" value="1"/>
</dbReference>
<dbReference type="SUPFAM" id="SSF55718">
    <property type="entry name" value="SCP-like"/>
    <property type="match status" value="1"/>
</dbReference>
<evidence type="ECO:0000256" key="2">
    <source>
        <dbReference type="ARBA" id="ARBA00023125"/>
    </source>
</evidence>
<dbReference type="InterPro" id="IPR036527">
    <property type="entry name" value="SCP2_sterol-bd_dom_sf"/>
</dbReference>
<evidence type="ECO:0000313" key="6">
    <source>
        <dbReference type="Proteomes" id="UP000558475"/>
    </source>
</evidence>
<dbReference type="Pfam" id="PF01638">
    <property type="entry name" value="HxlR"/>
    <property type="match status" value="1"/>
</dbReference>